<evidence type="ECO:0000313" key="2">
    <source>
        <dbReference type="EMBL" id="PRY89230.1"/>
    </source>
</evidence>
<name>A0A2T0WRB4_9BACT</name>
<accession>A0A2T0WRB4</accession>
<keyword evidence="1" id="KW-1133">Transmembrane helix</keyword>
<feature type="transmembrane region" description="Helical" evidence="1">
    <location>
        <begin position="207"/>
        <end position="229"/>
    </location>
</feature>
<feature type="transmembrane region" description="Helical" evidence="1">
    <location>
        <begin position="350"/>
        <end position="370"/>
    </location>
</feature>
<comment type="caution">
    <text evidence="2">The sequence shown here is derived from an EMBL/GenBank/DDBJ whole genome shotgun (WGS) entry which is preliminary data.</text>
</comment>
<dbReference type="OrthoDB" id="975088at2"/>
<reference evidence="2 3" key="1">
    <citation type="submission" date="2018-03" db="EMBL/GenBank/DDBJ databases">
        <title>Genomic Encyclopedia of Archaeal and Bacterial Type Strains, Phase II (KMG-II): from individual species to whole genera.</title>
        <authorList>
            <person name="Goeker M."/>
        </authorList>
    </citation>
    <scope>NUCLEOTIDE SEQUENCE [LARGE SCALE GENOMIC DNA]</scope>
    <source>
        <strain evidence="2 3">DSM 27929</strain>
    </source>
</reference>
<organism evidence="2 3">
    <name type="scientific">Mongoliibacter ruber</name>
    <dbReference type="NCBI Taxonomy" id="1750599"/>
    <lineage>
        <taxon>Bacteria</taxon>
        <taxon>Pseudomonadati</taxon>
        <taxon>Bacteroidota</taxon>
        <taxon>Cytophagia</taxon>
        <taxon>Cytophagales</taxon>
        <taxon>Cyclobacteriaceae</taxon>
        <taxon>Mongoliibacter</taxon>
    </lineage>
</organism>
<feature type="transmembrane region" description="Helical" evidence="1">
    <location>
        <begin position="319"/>
        <end position="338"/>
    </location>
</feature>
<feature type="transmembrane region" description="Helical" evidence="1">
    <location>
        <begin position="249"/>
        <end position="274"/>
    </location>
</feature>
<evidence type="ECO:0000313" key="3">
    <source>
        <dbReference type="Proteomes" id="UP000238157"/>
    </source>
</evidence>
<evidence type="ECO:0000256" key="1">
    <source>
        <dbReference type="SAM" id="Phobius"/>
    </source>
</evidence>
<protein>
    <submittedName>
        <fullName evidence="2">Uncharacterized protein DUF4271</fullName>
    </submittedName>
</protein>
<dbReference type="Pfam" id="PF14093">
    <property type="entry name" value="DUF4271"/>
    <property type="match status" value="1"/>
</dbReference>
<dbReference type="RefSeq" id="WP_106132995.1">
    <property type="nucleotide sequence ID" value="NZ_PVTR01000003.1"/>
</dbReference>
<dbReference type="AlphaFoldDB" id="A0A2T0WRB4"/>
<keyword evidence="3" id="KW-1185">Reference proteome</keyword>
<feature type="transmembrane region" description="Helical" evidence="1">
    <location>
        <begin position="286"/>
        <end position="307"/>
    </location>
</feature>
<feature type="transmembrane region" description="Helical" evidence="1">
    <location>
        <begin position="155"/>
        <end position="178"/>
    </location>
</feature>
<sequence>MGKKLSILSTLIFFILTSSLSAQIIENYDSKLRGSHQRGWLGSSYTSQVTLDLATFPKSNFKFDIPGGTTIFMNEKLWFHTMEDTLLTIGIDRLKGLFVSGSNYNVEFTALNDSNRLSDLSVKKGYFSNQRISEELPFLGEFDLGKRKLSSFSDFYLSGLVIILLLASIFKGIFPVVLEYFVTPKKLITAEDFSEAGIFQKFFSLDVIFYLLMMSMLLMLNIMMVAYVNEIQILNEMMVGGLNSLFFNWMLGSVILVFLFILKFIVLKILVAVFDLGKYEFSHFFYLLRLLSISLFLITLAITYFYLNDQAAIGEVVTVALWSFFWVYLIGVTYLFIILVNRVPFKNYHLFAYICTAELIPFLIISKMIIG</sequence>
<dbReference type="EMBL" id="PVTR01000003">
    <property type="protein sequence ID" value="PRY89230.1"/>
    <property type="molecule type" value="Genomic_DNA"/>
</dbReference>
<proteinExistence type="predicted"/>
<gene>
    <name evidence="2" type="ORF">CLW00_103352</name>
</gene>
<dbReference type="Proteomes" id="UP000238157">
    <property type="component" value="Unassembled WGS sequence"/>
</dbReference>
<keyword evidence="1" id="KW-0472">Membrane</keyword>
<dbReference type="InterPro" id="IPR025367">
    <property type="entry name" value="DUF4271"/>
</dbReference>
<keyword evidence="1" id="KW-0812">Transmembrane</keyword>